<proteinExistence type="predicted"/>
<dbReference type="PROSITE" id="PS50016">
    <property type="entry name" value="ZF_PHD_2"/>
    <property type="match status" value="1"/>
</dbReference>
<dbReference type="GeneTree" id="ENSGT00530000063948"/>
<dbReference type="eggNOG" id="ENOG502QTIZ">
    <property type="taxonomic scope" value="Eukaryota"/>
</dbReference>
<dbReference type="Bgee" id="ENSLACG00000015000">
    <property type="expression patterns" value="Expressed in post-anal tail muscle and 2 other cell types or tissues"/>
</dbReference>
<dbReference type="InterPro" id="IPR052475">
    <property type="entry name" value="Wnt_Signal_Transd_Protein"/>
</dbReference>
<feature type="compositionally biased region" description="Basic and acidic residues" evidence="9">
    <location>
        <begin position="1"/>
        <end position="11"/>
    </location>
</feature>
<comment type="function">
    <text evidence="7">Involved in signal transduction through the Wnt pathway.</text>
</comment>
<reference evidence="11" key="3">
    <citation type="submission" date="2025-09" db="UniProtKB">
        <authorList>
            <consortium name="Ensembl"/>
        </authorList>
    </citation>
    <scope>IDENTIFICATION</scope>
</reference>
<evidence type="ECO:0000256" key="5">
    <source>
        <dbReference type="ARBA" id="ARBA00022833"/>
    </source>
</evidence>
<keyword evidence="3" id="KW-0479">Metal-binding</keyword>
<dbReference type="Ensembl" id="ENSLACT00000017153.1">
    <property type="protein sequence ID" value="ENSLACP00000017031.1"/>
    <property type="gene ID" value="ENSLACG00000015000.1"/>
</dbReference>
<dbReference type="RefSeq" id="XP_005996226.1">
    <property type="nucleotide sequence ID" value="XM_005996164.3"/>
</dbReference>
<evidence type="ECO:0000256" key="1">
    <source>
        <dbReference type="ARBA" id="ARBA00004123"/>
    </source>
</evidence>
<dbReference type="InterPro" id="IPR011011">
    <property type="entry name" value="Znf_FYVE_PHD"/>
</dbReference>
<dbReference type="PROSITE" id="PS01359">
    <property type="entry name" value="ZF_PHD_1"/>
    <property type="match status" value="1"/>
</dbReference>
<gene>
    <name evidence="11" type="primary">PYGO1</name>
</gene>
<evidence type="ECO:0000256" key="6">
    <source>
        <dbReference type="ARBA" id="ARBA00023242"/>
    </source>
</evidence>
<keyword evidence="2" id="KW-0879">Wnt signaling pathway</keyword>
<dbReference type="InterPro" id="IPR019786">
    <property type="entry name" value="Zinc_finger_PHD-type_CS"/>
</dbReference>
<evidence type="ECO:0000259" key="10">
    <source>
        <dbReference type="PROSITE" id="PS50016"/>
    </source>
</evidence>
<dbReference type="GeneID" id="102346207"/>
<dbReference type="PANTHER" id="PTHR23194">
    <property type="entry name" value="PYGOPUS"/>
    <property type="match status" value="1"/>
</dbReference>
<dbReference type="OrthoDB" id="270215at2759"/>
<keyword evidence="6" id="KW-0539">Nucleus</keyword>
<comment type="subcellular location">
    <subcellularLocation>
        <location evidence="1">Nucleus</location>
    </subcellularLocation>
</comment>
<dbReference type="EMBL" id="AFYH01071532">
    <property type="status" value="NOT_ANNOTATED_CDS"/>
    <property type="molecule type" value="Genomic_DNA"/>
</dbReference>
<feature type="compositionally biased region" description="Low complexity" evidence="9">
    <location>
        <begin position="285"/>
        <end position="302"/>
    </location>
</feature>
<reference evidence="12" key="1">
    <citation type="submission" date="2011-08" db="EMBL/GenBank/DDBJ databases">
        <title>The draft genome of Latimeria chalumnae.</title>
        <authorList>
            <person name="Di Palma F."/>
            <person name="Alfoldi J."/>
            <person name="Johnson J."/>
            <person name="Berlin A."/>
            <person name="Gnerre S."/>
            <person name="Jaffe D."/>
            <person name="MacCallum I."/>
            <person name="Young S."/>
            <person name="Walker B.J."/>
            <person name="Lander E."/>
            <person name="Lindblad-Toh K."/>
        </authorList>
    </citation>
    <scope>NUCLEOTIDE SEQUENCE [LARGE SCALE GENOMIC DNA]</scope>
    <source>
        <strain evidence="12">Wild caught</strain>
    </source>
</reference>
<dbReference type="GO" id="GO:0016055">
    <property type="term" value="P:Wnt signaling pathway"/>
    <property type="evidence" value="ECO:0007669"/>
    <property type="project" value="UniProtKB-KW"/>
</dbReference>
<feature type="compositionally biased region" description="Polar residues" evidence="9">
    <location>
        <begin position="303"/>
        <end position="316"/>
    </location>
</feature>
<dbReference type="Pfam" id="PF00628">
    <property type="entry name" value="PHD"/>
    <property type="match status" value="1"/>
</dbReference>
<feature type="domain" description="PHD-type" evidence="10">
    <location>
        <begin position="340"/>
        <end position="398"/>
    </location>
</feature>
<dbReference type="Proteomes" id="UP000008672">
    <property type="component" value="Unassembled WGS sequence"/>
</dbReference>
<dbReference type="SUPFAM" id="SSF57903">
    <property type="entry name" value="FYVE/PHD zinc finger"/>
    <property type="match status" value="1"/>
</dbReference>
<evidence type="ECO:0000313" key="12">
    <source>
        <dbReference type="Proteomes" id="UP000008672"/>
    </source>
</evidence>
<dbReference type="GO" id="GO:0005634">
    <property type="term" value="C:nucleus"/>
    <property type="evidence" value="ECO:0007669"/>
    <property type="project" value="UniProtKB-SubCell"/>
</dbReference>
<dbReference type="AlphaFoldDB" id="H3B560"/>
<evidence type="ECO:0000313" key="11">
    <source>
        <dbReference type="Ensembl" id="ENSLACP00000017031.1"/>
    </source>
</evidence>
<dbReference type="PANTHER" id="PTHR23194:SF3">
    <property type="entry name" value="PYGOPUS HOMOLOG 1"/>
    <property type="match status" value="1"/>
</dbReference>
<dbReference type="KEGG" id="lcm:102346207"/>
<keyword evidence="12" id="KW-1185">Reference proteome</keyword>
<feature type="region of interest" description="Disordered" evidence="9">
    <location>
        <begin position="285"/>
        <end position="327"/>
    </location>
</feature>
<reference evidence="11" key="2">
    <citation type="submission" date="2025-08" db="UniProtKB">
        <authorList>
            <consortium name="Ensembl"/>
        </authorList>
    </citation>
    <scope>IDENTIFICATION</scope>
</reference>
<keyword evidence="5" id="KW-0862">Zinc</keyword>
<evidence type="ECO:0000256" key="3">
    <source>
        <dbReference type="ARBA" id="ARBA00022723"/>
    </source>
</evidence>
<dbReference type="InterPro" id="IPR013083">
    <property type="entry name" value="Znf_RING/FYVE/PHD"/>
</dbReference>
<dbReference type="OMA" id="CTHEVND"/>
<dbReference type="InterPro" id="IPR019787">
    <property type="entry name" value="Znf_PHD-finger"/>
</dbReference>
<feature type="compositionally biased region" description="Polar residues" evidence="9">
    <location>
        <begin position="239"/>
        <end position="268"/>
    </location>
</feature>
<dbReference type="GO" id="GO:0008270">
    <property type="term" value="F:zinc ion binding"/>
    <property type="evidence" value="ECO:0007669"/>
    <property type="project" value="UniProtKB-KW"/>
</dbReference>
<evidence type="ECO:0000256" key="4">
    <source>
        <dbReference type="ARBA" id="ARBA00022771"/>
    </source>
</evidence>
<name>H3B560_LATCH</name>
<sequence length="419" mass="46443">MSAEQEKESTSLKRIRGSDGGLEDFGGPVIQLGSLDKKKRKSSTQASSFSPLSEYAPPSNPSVDHLVAANPFDDSYSISSYKLFPSGNPYFSNPSYLGFETYNTFRMPPRMTSPFGSPYSMRNQPRPFPQNPVGMGYNRPYHFNFGSHDHSNFGSQPVYNGMNQMMPPNQIFRPNPNENFSQMSPQNVNQHSNPDIVPMIGPANNLNITAQVCANIEPNQPFVEPQNNYNLRNVPPSKQDFSQGINKNVPQNSSTQHHQNSEESVNQGNTELKNVNKSKAVYQNHNRSNNNSENVNGNHANVAQNNSHQSRGTTDIHSPEKSSKTCTTQCLPGQSSSDLIYPCGICMNEVNDDQDAILCEASCQKWFHRVCTGMTEAAYTLLTAEASAVWGCDTCMSNKDVQLMRTKEHVGQPTLINDA</sequence>
<dbReference type="EMBL" id="AFYH01071531">
    <property type="status" value="NOT_ANNOTATED_CDS"/>
    <property type="molecule type" value="Genomic_DNA"/>
</dbReference>
<dbReference type="CTD" id="26108"/>
<dbReference type="InParanoid" id="H3B560"/>
<dbReference type="FunCoup" id="H3B560">
    <property type="interactions" value="467"/>
</dbReference>
<dbReference type="FunFam" id="3.30.40.10:FF:000107">
    <property type="entry name" value="pygopus homolog 1"/>
    <property type="match status" value="1"/>
</dbReference>
<evidence type="ECO:0000256" key="2">
    <source>
        <dbReference type="ARBA" id="ARBA00022687"/>
    </source>
</evidence>
<keyword evidence="4 8" id="KW-0863">Zinc-finger</keyword>
<dbReference type="CDD" id="cd15635">
    <property type="entry name" value="PHD_PYGO1"/>
    <property type="match status" value="1"/>
</dbReference>
<feature type="region of interest" description="Disordered" evidence="9">
    <location>
        <begin position="224"/>
        <end position="268"/>
    </location>
</feature>
<evidence type="ECO:0000256" key="8">
    <source>
        <dbReference type="PROSITE-ProRule" id="PRU00146"/>
    </source>
</evidence>
<dbReference type="HOGENOM" id="CLU_686883_0_0_1"/>
<evidence type="ECO:0000256" key="7">
    <source>
        <dbReference type="ARBA" id="ARBA00037400"/>
    </source>
</evidence>
<dbReference type="Gene3D" id="3.30.40.10">
    <property type="entry name" value="Zinc/RING finger domain, C3HC4 (zinc finger)"/>
    <property type="match status" value="1"/>
</dbReference>
<dbReference type="STRING" id="7897.ENSLACP00000017031"/>
<protein>
    <submittedName>
        <fullName evidence="11">Pygopus family PHD finger 1</fullName>
    </submittedName>
</protein>
<organism evidence="11 12">
    <name type="scientific">Latimeria chalumnae</name>
    <name type="common">Coelacanth</name>
    <dbReference type="NCBI Taxonomy" id="7897"/>
    <lineage>
        <taxon>Eukaryota</taxon>
        <taxon>Metazoa</taxon>
        <taxon>Chordata</taxon>
        <taxon>Craniata</taxon>
        <taxon>Vertebrata</taxon>
        <taxon>Euteleostomi</taxon>
        <taxon>Coelacanthiformes</taxon>
        <taxon>Coelacanthidae</taxon>
        <taxon>Latimeria</taxon>
    </lineage>
</organism>
<accession>H3B560</accession>
<feature type="region of interest" description="Disordered" evidence="9">
    <location>
        <begin position="1"/>
        <end position="57"/>
    </location>
</feature>
<evidence type="ECO:0000256" key="9">
    <source>
        <dbReference type="SAM" id="MobiDB-lite"/>
    </source>
</evidence>